<feature type="domain" description="SET" evidence="1">
    <location>
        <begin position="23"/>
        <end position="264"/>
    </location>
</feature>
<dbReference type="InterPro" id="IPR046341">
    <property type="entry name" value="SET_dom_sf"/>
</dbReference>
<evidence type="ECO:0000259" key="1">
    <source>
        <dbReference type="PROSITE" id="PS50280"/>
    </source>
</evidence>
<evidence type="ECO:0000313" key="2">
    <source>
        <dbReference type="EMBL" id="KAL1870125.1"/>
    </source>
</evidence>
<evidence type="ECO:0000313" key="3">
    <source>
        <dbReference type="Proteomes" id="UP001583193"/>
    </source>
</evidence>
<dbReference type="Proteomes" id="UP001583193">
    <property type="component" value="Unassembled WGS sequence"/>
</dbReference>
<reference evidence="2 3" key="1">
    <citation type="journal article" date="2024" name="IMA Fungus">
        <title>IMA Genome - F19 : A genome assembly and annotation guide to empower mycologists, including annotated draft genome sequences of Ceratocystis pirilliformis, Diaporthe australafricana, Fusarium ophioides, Paecilomyces lecythidis, and Sporothrix stenoceras.</title>
        <authorList>
            <person name="Aylward J."/>
            <person name="Wilson A.M."/>
            <person name="Visagie C.M."/>
            <person name="Spraker J."/>
            <person name="Barnes I."/>
            <person name="Buitendag C."/>
            <person name="Ceriani C."/>
            <person name="Del Mar Angel L."/>
            <person name="du Plessis D."/>
            <person name="Fuchs T."/>
            <person name="Gasser K."/>
            <person name="Kramer D."/>
            <person name="Li W."/>
            <person name="Munsamy K."/>
            <person name="Piso A."/>
            <person name="Price J.L."/>
            <person name="Sonnekus B."/>
            <person name="Thomas C."/>
            <person name="van der Nest A."/>
            <person name="van Dijk A."/>
            <person name="van Heerden A."/>
            <person name="van Vuuren N."/>
            <person name="Yilmaz N."/>
            <person name="Duong T.A."/>
            <person name="van der Merwe N.A."/>
            <person name="Wingfield M.J."/>
            <person name="Wingfield B.D."/>
        </authorList>
    </citation>
    <scope>NUCLEOTIDE SEQUENCE [LARGE SCALE GENOMIC DNA]</scope>
    <source>
        <strain evidence="2 3">CMW 18167</strain>
    </source>
</reference>
<dbReference type="InterPro" id="IPR001214">
    <property type="entry name" value="SET_dom"/>
</dbReference>
<dbReference type="Pfam" id="PF00856">
    <property type="entry name" value="SET"/>
    <property type="match status" value="1"/>
</dbReference>
<comment type="caution">
    <text evidence="2">The sequence shown here is derived from an EMBL/GenBank/DDBJ whole genome shotgun (WGS) entry which is preliminary data.</text>
</comment>
<dbReference type="SMART" id="SM00317">
    <property type="entry name" value="SET"/>
    <property type="match status" value="1"/>
</dbReference>
<keyword evidence="3" id="KW-1185">Reference proteome</keyword>
<dbReference type="InterPro" id="IPR044429">
    <property type="entry name" value="SETD4_SET"/>
</dbReference>
<dbReference type="PANTHER" id="PTHR13271:SF137">
    <property type="entry name" value="SET DOMAIN-CONTAINING PROTEIN"/>
    <property type="match status" value="1"/>
</dbReference>
<proteinExistence type="predicted"/>
<protein>
    <recommendedName>
        <fullName evidence="1">SET domain-containing protein</fullName>
    </recommendedName>
</protein>
<organism evidence="2 3">
    <name type="scientific">Paecilomyces lecythidis</name>
    <dbReference type="NCBI Taxonomy" id="3004212"/>
    <lineage>
        <taxon>Eukaryota</taxon>
        <taxon>Fungi</taxon>
        <taxon>Dikarya</taxon>
        <taxon>Ascomycota</taxon>
        <taxon>Pezizomycotina</taxon>
        <taxon>Eurotiomycetes</taxon>
        <taxon>Eurotiomycetidae</taxon>
        <taxon>Eurotiales</taxon>
        <taxon>Thermoascaceae</taxon>
        <taxon>Paecilomyces</taxon>
    </lineage>
</organism>
<dbReference type="PROSITE" id="PS50280">
    <property type="entry name" value="SET"/>
    <property type="match status" value="1"/>
</dbReference>
<name>A0ABR3X2R2_9EURO</name>
<dbReference type="Gene3D" id="3.90.1410.10">
    <property type="entry name" value="set domain protein methyltransferase, domain 1"/>
    <property type="match status" value="1"/>
</dbReference>
<sequence length="421" mass="48120">MSAPGDNHVAFTKWVISQGAKINGVAPARFPGRGLGMIATRDIKEGEIMVQVPLKAMYTIDCVPPSFVNKFLDGISIHGLLAAFLTHGDPKLLEKYALWKAVWPSRQDFADSMPLLWPERIRCPSSSPQSQTPEVLLPPSISGQWNTVRKKTLDQPYETSHQDLLPQMEKRLQDAWNSVRAVFPDTDWDTYIYHWLVVNTRSFYYLMPGEEPPEDNNDAMALVPFADYFNHSDEACDVVFDGEAYTFRATKNYEKGEEIYMSYGPHPNDFLLTEYGFYLPTNDSDAVYLDDIIFRDLNASSIEELKLHRYYGNYQLTPTGPCFRTEVVACLKYLPAKDWRSYVQGHSTRGVSPKKTSTVVRAWIGRYRKEAEETIGILERRLEGETSGEENGKGDKEKLDTLLGRWRQIRALCERALESMR</sequence>
<dbReference type="InterPro" id="IPR050600">
    <property type="entry name" value="SETD3_SETD6_MTase"/>
</dbReference>
<dbReference type="EMBL" id="JAVDPF010000032">
    <property type="protein sequence ID" value="KAL1870125.1"/>
    <property type="molecule type" value="Genomic_DNA"/>
</dbReference>
<dbReference type="SUPFAM" id="SSF82199">
    <property type="entry name" value="SET domain"/>
    <property type="match status" value="1"/>
</dbReference>
<dbReference type="CDD" id="cd19177">
    <property type="entry name" value="SET_SETD4"/>
    <property type="match status" value="1"/>
</dbReference>
<accession>A0ABR3X2R2</accession>
<dbReference type="PANTHER" id="PTHR13271">
    <property type="entry name" value="UNCHARACTERIZED PUTATIVE METHYLTRANSFERASE"/>
    <property type="match status" value="1"/>
</dbReference>
<gene>
    <name evidence="2" type="ORF">Plec18167_007643</name>
</gene>